<dbReference type="GO" id="GO:0016020">
    <property type="term" value="C:membrane"/>
    <property type="evidence" value="ECO:0007669"/>
    <property type="project" value="UniProtKB-SubCell"/>
</dbReference>
<accession>A0A074MDP5</accession>
<evidence type="ECO:0000313" key="8">
    <source>
        <dbReference type="EMBL" id="KEO90890.1"/>
    </source>
</evidence>
<comment type="caution">
    <text evidence="8">The sequence shown here is derived from an EMBL/GenBank/DDBJ whole genome shotgun (WGS) entry which is preliminary data.</text>
</comment>
<feature type="domain" description="EamA" evidence="7">
    <location>
        <begin position="161"/>
        <end position="289"/>
    </location>
</feature>
<feature type="transmembrane region" description="Helical" evidence="6">
    <location>
        <begin position="160"/>
        <end position="179"/>
    </location>
</feature>
<organism evidence="8 9">
    <name type="scientific">Erythrobacter longus</name>
    <dbReference type="NCBI Taxonomy" id="1044"/>
    <lineage>
        <taxon>Bacteria</taxon>
        <taxon>Pseudomonadati</taxon>
        <taxon>Pseudomonadota</taxon>
        <taxon>Alphaproteobacteria</taxon>
        <taxon>Sphingomonadales</taxon>
        <taxon>Erythrobacteraceae</taxon>
        <taxon>Erythrobacter/Porphyrobacter group</taxon>
        <taxon>Erythrobacter</taxon>
    </lineage>
</organism>
<dbReference type="STRING" id="1044.EH31_07585"/>
<sequence length="304" mass="32198">MDGSVARPRPFLALGLRLAAAGTLATLSMLVKLASERGASLTELVFWRQFITLIAITGMLAAMGKLADVKTKRIKAHGGRAAAGITGMFFVYGAVVLLPLAEATAISFTAPFFAVILAVVLFKERVGKFRWGAVALGFAGVLVLTQPGFGLGIGGGIDPLGATIGLIAAFLVAFISFQLQDLNKTESPWSIVFWFTLFTAPAMALTLPFVYVPHSGETWAIIGAMGLCGALAQLLLTASLRFGSAGVILLMDYTALLWATYYGWSVFDTAPSTNLWLGAPLIIGAGALIAWRERRLAKEKVLQG</sequence>
<evidence type="ECO:0000256" key="3">
    <source>
        <dbReference type="ARBA" id="ARBA00022692"/>
    </source>
</evidence>
<keyword evidence="3 6" id="KW-0812">Transmembrane</keyword>
<evidence type="ECO:0000256" key="2">
    <source>
        <dbReference type="ARBA" id="ARBA00009853"/>
    </source>
</evidence>
<dbReference type="AlphaFoldDB" id="A0A074MDP5"/>
<keyword evidence="4 6" id="KW-1133">Transmembrane helix</keyword>
<feature type="transmembrane region" description="Helical" evidence="6">
    <location>
        <begin position="248"/>
        <end position="267"/>
    </location>
</feature>
<feature type="transmembrane region" description="Helical" evidence="6">
    <location>
        <begin position="46"/>
        <end position="67"/>
    </location>
</feature>
<feature type="transmembrane region" description="Helical" evidence="6">
    <location>
        <begin position="12"/>
        <end position="34"/>
    </location>
</feature>
<evidence type="ECO:0000256" key="1">
    <source>
        <dbReference type="ARBA" id="ARBA00004141"/>
    </source>
</evidence>
<feature type="transmembrane region" description="Helical" evidence="6">
    <location>
        <begin position="104"/>
        <end position="122"/>
    </location>
</feature>
<keyword evidence="9" id="KW-1185">Reference proteome</keyword>
<feature type="transmembrane region" description="Helical" evidence="6">
    <location>
        <begin position="273"/>
        <end position="291"/>
    </location>
</feature>
<dbReference type="Pfam" id="PF00892">
    <property type="entry name" value="EamA"/>
    <property type="match status" value="2"/>
</dbReference>
<dbReference type="RefSeq" id="WP_034959340.1">
    <property type="nucleotide sequence ID" value="NZ_JMIW01000002.1"/>
</dbReference>
<proteinExistence type="inferred from homology"/>
<feature type="transmembrane region" description="Helical" evidence="6">
    <location>
        <begin position="218"/>
        <end position="236"/>
    </location>
</feature>
<feature type="transmembrane region" description="Helical" evidence="6">
    <location>
        <begin position="191"/>
        <end position="212"/>
    </location>
</feature>
<evidence type="ECO:0000259" key="7">
    <source>
        <dbReference type="Pfam" id="PF00892"/>
    </source>
</evidence>
<dbReference type="EMBL" id="JMIW01000002">
    <property type="protein sequence ID" value="KEO90890.1"/>
    <property type="molecule type" value="Genomic_DNA"/>
</dbReference>
<feature type="transmembrane region" description="Helical" evidence="6">
    <location>
        <begin position="134"/>
        <end position="154"/>
    </location>
</feature>
<evidence type="ECO:0000256" key="6">
    <source>
        <dbReference type="SAM" id="Phobius"/>
    </source>
</evidence>
<dbReference type="SUPFAM" id="SSF103481">
    <property type="entry name" value="Multidrug resistance efflux transporter EmrE"/>
    <property type="match status" value="2"/>
</dbReference>
<feature type="transmembrane region" description="Helical" evidence="6">
    <location>
        <begin position="79"/>
        <end position="98"/>
    </location>
</feature>
<dbReference type="InterPro" id="IPR000620">
    <property type="entry name" value="EamA_dom"/>
</dbReference>
<name>A0A074MDP5_ERYLO</name>
<keyword evidence="5 6" id="KW-0472">Membrane</keyword>
<reference evidence="8 9" key="1">
    <citation type="submission" date="2014-04" db="EMBL/GenBank/DDBJ databases">
        <title>A comprehensive comparison of genomes of Erythrobacter spp. strains.</title>
        <authorList>
            <person name="Zheng Q."/>
        </authorList>
    </citation>
    <scope>NUCLEOTIDE SEQUENCE [LARGE SCALE GENOMIC DNA]</scope>
    <source>
        <strain evidence="8 9">DSM 6997</strain>
    </source>
</reference>
<evidence type="ECO:0000256" key="5">
    <source>
        <dbReference type="ARBA" id="ARBA00023136"/>
    </source>
</evidence>
<evidence type="ECO:0000256" key="4">
    <source>
        <dbReference type="ARBA" id="ARBA00022989"/>
    </source>
</evidence>
<comment type="subcellular location">
    <subcellularLocation>
        <location evidence="1">Membrane</location>
        <topology evidence="1">Multi-pass membrane protein</topology>
    </subcellularLocation>
</comment>
<gene>
    <name evidence="8" type="ORF">EH31_07585</name>
</gene>
<comment type="similarity">
    <text evidence="2">Belongs to the drug/metabolite transporter (DMT) superfamily. 10 TMS drug/metabolite exporter (DME) (TC 2.A.7.3) family.</text>
</comment>
<dbReference type="PANTHER" id="PTHR22911">
    <property type="entry name" value="ACYL-MALONYL CONDENSING ENZYME-RELATED"/>
    <property type="match status" value="1"/>
</dbReference>
<dbReference type="InterPro" id="IPR037185">
    <property type="entry name" value="EmrE-like"/>
</dbReference>
<feature type="domain" description="EamA" evidence="7">
    <location>
        <begin position="17"/>
        <end position="145"/>
    </location>
</feature>
<dbReference type="OrthoDB" id="9812899at2"/>
<protein>
    <submittedName>
        <fullName evidence="8">Transporter</fullName>
    </submittedName>
</protein>
<dbReference type="PANTHER" id="PTHR22911:SF6">
    <property type="entry name" value="SOLUTE CARRIER FAMILY 35 MEMBER G1"/>
    <property type="match status" value="1"/>
</dbReference>
<dbReference type="eggNOG" id="COG0697">
    <property type="taxonomic scope" value="Bacteria"/>
</dbReference>
<dbReference type="Proteomes" id="UP000027647">
    <property type="component" value="Unassembled WGS sequence"/>
</dbReference>
<evidence type="ECO:0000313" key="9">
    <source>
        <dbReference type="Proteomes" id="UP000027647"/>
    </source>
</evidence>